<dbReference type="AlphaFoldDB" id="A0AA38IUZ8"/>
<evidence type="ECO:0000256" key="1">
    <source>
        <dbReference type="ARBA" id="ARBA00001936"/>
    </source>
</evidence>
<keyword evidence="9" id="KW-0460">Magnesium</keyword>
<feature type="domain" description="Mab-21-like nucleotidyltransferase" evidence="12">
    <location>
        <begin position="75"/>
        <end position="259"/>
    </location>
</feature>
<evidence type="ECO:0000256" key="6">
    <source>
        <dbReference type="ARBA" id="ARBA00022723"/>
    </source>
</evidence>
<dbReference type="Proteomes" id="UP001168821">
    <property type="component" value="Unassembled WGS sequence"/>
</dbReference>
<dbReference type="Pfam" id="PF03281">
    <property type="entry name" value="Mab-21"/>
    <property type="match status" value="1"/>
</dbReference>
<dbReference type="PANTHER" id="PTHR10656:SF42">
    <property type="entry name" value="CYCLIC GMP-AMP SYNTHASE-LIKE PROTEIN-RELATED"/>
    <property type="match status" value="1"/>
</dbReference>
<dbReference type="PANTHER" id="PTHR10656">
    <property type="entry name" value="CELL FATE DETERMINING PROTEIN MAB21-RELATED"/>
    <property type="match status" value="1"/>
</dbReference>
<proteinExistence type="inferred from homology"/>
<evidence type="ECO:0000259" key="13">
    <source>
        <dbReference type="Pfam" id="PF20266"/>
    </source>
</evidence>
<dbReference type="GO" id="GO:0005524">
    <property type="term" value="F:ATP binding"/>
    <property type="evidence" value="ECO:0007669"/>
    <property type="project" value="UniProtKB-KW"/>
</dbReference>
<sequence>MKDKSKVIAPRKYIQMELALAEASKKCIVSCDRVAIHGTKLIVEKIIRRIVSAMKTQSSIFASMYVKNFNGGSIYEKTKIGKPDEFDIDILLKIPEIMGAVLKEGYAPGFAQIQLTNFGKLPDIDEQWQTVFGEFVDPENYVLSSEMMAFFVWKIFEKALLNVFPDSVIKIQGNCYKITKIEYIEPAVTLTIEGSNFYVDVDLVTSLVLDGRFWPGGSCRQNPYITPNEFFLTPTRPKGDYDHRGRFWRLSFHMQERQIVFNRYKMKPAFRVLKWIRDYFDHTVRSYAIKTIFLWELCKDNPVLDQDTPDLWKAPLSYIVVHMLEKYLECLAQANISDFWNKDLNLLCYLSEAEMEVYKRDTAEVLDHVKNNPKNLLRYLE</sequence>
<reference evidence="14" key="1">
    <citation type="journal article" date="2023" name="G3 (Bethesda)">
        <title>Whole genome assemblies of Zophobas morio and Tenebrio molitor.</title>
        <authorList>
            <person name="Kaur S."/>
            <person name="Stinson S.A."/>
            <person name="diCenzo G.C."/>
        </authorList>
    </citation>
    <scope>NUCLEOTIDE SEQUENCE</scope>
    <source>
        <strain evidence="14">QUZm001</strain>
    </source>
</reference>
<evidence type="ECO:0000259" key="12">
    <source>
        <dbReference type="Pfam" id="PF03281"/>
    </source>
</evidence>
<evidence type="ECO:0000256" key="9">
    <source>
        <dbReference type="ARBA" id="ARBA00022842"/>
    </source>
</evidence>
<accession>A0AA38IUZ8</accession>
<keyword evidence="10" id="KW-0342">GTP-binding</keyword>
<evidence type="ECO:0000256" key="4">
    <source>
        <dbReference type="ARBA" id="ARBA00022679"/>
    </source>
</evidence>
<dbReference type="InterPro" id="IPR046906">
    <property type="entry name" value="Mab-21_HhH/H2TH-like"/>
</dbReference>
<evidence type="ECO:0000313" key="14">
    <source>
        <dbReference type="EMBL" id="KAJ3660806.1"/>
    </source>
</evidence>
<organism evidence="14 15">
    <name type="scientific">Zophobas morio</name>
    <dbReference type="NCBI Taxonomy" id="2755281"/>
    <lineage>
        <taxon>Eukaryota</taxon>
        <taxon>Metazoa</taxon>
        <taxon>Ecdysozoa</taxon>
        <taxon>Arthropoda</taxon>
        <taxon>Hexapoda</taxon>
        <taxon>Insecta</taxon>
        <taxon>Pterygota</taxon>
        <taxon>Neoptera</taxon>
        <taxon>Endopterygota</taxon>
        <taxon>Coleoptera</taxon>
        <taxon>Polyphaga</taxon>
        <taxon>Cucujiformia</taxon>
        <taxon>Tenebrionidae</taxon>
        <taxon>Zophobas</taxon>
    </lineage>
</organism>
<evidence type="ECO:0000256" key="3">
    <source>
        <dbReference type="ARBA" id="ARBA00008307"/>
    </source>
</evidence>
<dbReference type="SMART" id="SM01265">
    <property type="entry name" value="Mab-21"/>
    <property type="match status" value="1"/>
</dbReference>
<gene>
    <name evidence="14" type="ORF">Zmor_005237</name>
</gene>
<evidence type="ECO:0000256" key="10">
    <source>
        <dbReference type="ARBA" id="ARBA00023134"/>
    </source>
</evidence>
<name>A0AA38IUZ8_9CUCU</name>
<protein>
    <recommendedName>
        <fullName evidence="16">Cyclic GMP-AMP synthase</fullName>
    </recommendedName>
</protein>
<dbReference type="GO" id="GO:0005525">
    <property type="term" value="F:GTP binding"/>
    <property type="evidence" value="ECO:0007669"/>
    <property type="project" value="UniProtKB-KW"/>
</dbReference>
<keyword evidence="8" id="KW-0067">ATP-binding</keyword>
<comment type="cofactor">
    <cofactor evidence="2">
        <name>Mg(2+)</name>
        <dbReference type="ChEBI" id="CHEBI:18420"/>
    </cofactor>
</comment>
<comment type="similarity">
    <text evidence="3">Belongs to the mab-21 family.</text>
</comment>
<dbReference type="InterPro" id="IPR024810">
    <property type="entry name" value="MAB21L/cGLR"/>
</dbReference>
<dbReference type="Gene3D" id="1.10.1410.40">
    <property type="match status" value="1"/>
</dbReference>
<evidence type="ECO:0000313" key="15">
    <source>
        <dbReference type="Proteomes" id="UP001168821"/>
    </source>
</evidence>
<dbReference type="InterPro" id="IPR046903">
    <property type="entry name" value="Mab-21-like_nuc_Trfase"/>
</dbReference>
<evidence type="ECO:0000256" key="2">
    <source>
        <dbReference type="ARBA" id="ARBA00001946"/>
    </source>
</evidence>
<evidence type="ECO:0008006" key="16">
    <source>
        <dbReference type="Google" id="ProtNLM"/>
    </source>
</evidence>
<comment type="cofactor">
    <cofactor evidence="1">
        <name>Mn(2+)</name>
        <dbReference type="ChEBI" id="CHEBI:29035"/>
    </cofactor>
</comment>
<keyword evidence="7" id="KW-0547">Nucleotide-binding</keyword>
<keyword evidence="11" id="KW-0464">Manganese</keyword>
<keyword evidence="5" id="KW-0548">Nucleotidyltransferase</keyword>
<evidence type="ECO:0000256" key="7">
    <source>
        <dbReference type="ARBA" id="ARBA00022741"/>
    </source>
</evidence>
<feature type="domain" description="Mab-21-like HhH/H2TH-like" evidence="13">
    <location>
        <begin position="266"/>
        <end position="360"/>
    </location>
</feature>
<keyword evidence="4" id="KW-0808">Transferase</keyword>
<dbReference type="GO" id="GO:0016779">
    <property type="term" value="F:nucleotidyltransferase activity"/>
    <property type="evidence" value="ECO:0007669"/>
    <property type="project" value="UniProtKB-KW"/>
</dbReference>
<evidence type="ECO:0000256" key="11">
    <source>
        <dbReference type="ARBA" id="ARBA00023211"/>
    </source>
</evidence>
<dbReference type="Pfam" id="PF20266">
    <property type="entry name" value="Mab-21_C"/>
    <property type="match status" value="1"/>
</dbReference>
<evidence type="ECO:0000256" key="8">
    <source>
        <dbReference type="ARBA" id="ARBA00022840"/>
    </source>
</evidence>
<dbReference type="GO" id="GO:0046872">
    <property type="term" value="F:metal ion binding"/>
    <property type="evidence" value="ECO:0007669"/>
    <property type="project" value="UniProtKB-KW"/>
</dbReference>
<keyword evidence="15" id="KW-1185">Reference proteome</keyword>
<keyword evidence="6" id="KW-0479">Metal-binding</keyword>
<dbReference type="Gene3D" id="3.30.460.90">
    <property type="match status" value="1"/>
</dbReference>
<dbReference type="EMBL" id="JALNTZ010000002">
    <property type="protein sequence ID" value="KAJ3660806.1"/>
    <property type="molecule type" value="Genomic_DNA"/>
</dbReference>
<evidence type="ECO:0000256" key="5">
    <source>
        <dbReference type="ARBA" id="ARBA00022695"/>
    </source>
</evidence>
<comment type="caution">
    <text evidence="14">The sequence shown here is derived from an EMBL/GenBank/DDBJ whole genome shotgun (WGS) entry which is preliminary data.</text>
</comment>